<keyword evidence="1" id="KW-0645">Protease</keyword>
<gene>
    <name evidence="10" type="ORF">Sradi_3147800</name>
</gene>
<dbReference type="InterPro" id="IPR043502">
    <property type="entry name" value="DNA/RNA_pol_sf"/>
</dbReference>
<dbReference type="InterPro" id="IPR000477">
    <property type="entry name" value="RT_dom"/>
</dbReference>
<feature type="domain" description="Reverse transcriptase" evidence="9">
    <location>
        <begin position="533"/>
        <end position="688"/>
    </location>
</feature>
<dbReference type="InterPro" id="IPR021109">
    <property type="entry name" value="Peptidase_aspartic_dom_sf"/>
</dbReference>
<reference evidence="10" key="2">
    <citation type="journal article" date="2024" name="Plant">
        <title>Genomic evolution and insights into agronomic trait innovations of Sesamum species.</title>
        <authorList>
            <person name="Miao H."/>
            <person name="Wang L."/>
            <person name="Qu L."/>
            <person name="Liu H."/>
            <person name="Sun Y."/>
            <person name="Le M."/>
            <person name="Wang Q."/>
            <person name="Wei S."/>
            <person name="Zheng Y."/>
            <person name="Lin W."/>
            <person name="Duan Y."/>
            <person name="Cao H."/>
            <person name="Xiong S."/>
            <person name="Wang X."/>
            <person name="Wei L."/>
            <person name="Li C."/>
            <person name="Ma Q."/>
            <person name="Ju M."/>
            <person name="Zhao R."/>
            <person name="Li G."/>
            <person name="Mu C."/>
            <person name="Tian Q."/>
            <person name="Mei H."/>
            <person name="Zhang T."/>
            <person name="Gao T."/>
            <person name="Zhang H."/>
        </authorList>
    </citation>
    <scope>NUCLEOTIDE SEQUENCE</scope>
    <source>
        <strain evidence="10">G02</strain>
    </source>
</reference>
<feature type="region of interest" description="Disordered" evidence="8">
    <location>
        <begin position="57"/>
        <end position="76"/>
    </location>
</feature>
<organism evidence="10">
    <name type="scientific">Sesamum radiatum</name>
    <name type="common">Black benniseed</name>
    <dbReference type="NCBI Taxonomy" id="300843"/>
    <lineage>
        <taxon>Eukaryota</taxon>
        <taxon>Viridiplantae</taxon>
        <taxon>Streptophyta</taxon>
        <taxon>Embryophyta</taxon>
        <taxon>Tracheophyta</taxon>
        <taxon>Spermatophyta</taxon>
        <taxon>Magnoliopsida</taxon>
        <taxon>eudicotyledons</taxon>
        <taxon>Gunneridae</taxon>
        <taxon>Pentapetalae</taxon>
        <taxon>asterids</taxon>
        <taxon>lamiids</taxon>
        <taxon>Lamiales</taxon>
        <taxon>Pedaliaceae</taxon>
        <taxon>Sesamum</taxon>
    </lineage>
</organism>
<proteinExistence type="predicted"/>
<feature type="compositionally biased region" description="Pro residues" evidence="8">
    <location>
        <begin position="66"/>
        <end position="75"/>
    </location>
</feature>
<evidence type="ECO:0000256" key="2">
    <source>
        <dbReference type="ARBA" id="ARBA00022679"/>
    </source>
</evidence>
<dbReference type="PANTHER" id="PTHR24559">
    <property type="entry name" value="TRANSPOSON TY3-I GAG-POL POLYPROTEIN"/>
    <property type="match status" value="1"/>
</dbReference>
<keyword evidence="5" id="KW-0255">Endonuclease</keyword>
<keyword evidence="4" id="KW-0540">Nuclease</keyword>
<evidence type="ECO:0000256" key="3">
    <source>
        <dbReference type="ARBA" id="ARBA00022695"/>
    </source>
</evidence>
<keyword evidence="7" id="KW-0695">RNA-directed DNA polymerase</keyword>
<evidence type="ECO:0000256" key="7">
    <source>
        <dbReference type="ARBA" id="ARBA00022918"/>
    </source>
</evidence>
<dbReference type="Gene3D" id="3.30.70.270">
    <property type="match status" value="1"/>
</dbReference>
<dbReference type="GO" id="GO:0004519">
    <property type="term" value="F:endonuclease activity"/>
    <property type="evidence" value="ECO:0007669"/>
    <property type="project" value="UniProtKB-KW"/>
</dbReference>
<evidence type="ECO:0000256" key="5">
    <source>
        <dbReference type="ARBA" id="ARBA00022759"/>
    </source>
</evidence>
<dbReference type="GO" id="GO:0006508">
    <property type="term" value="P:proteolysis"/>
    <property type="evidence" value="ECO:0007669"/>
    <property type="project" value="UniProtKB-KW"/>
</dbReference>
<dbReference type="GO" id="GO:0003964">
    <property type="term" value="F:RNA-directed DNA polymerase activity"/>
    <property type="evidence" value="ECO:0007669"/>
    <property type="project" value="UniProtKB-KW"/>
</dbReference>
<accession>A0AAW2RG58</accession>
<evidence type="ECO:0000313" key="10">
    <source>
        <dbReference type="EMBL" id="KAL0378423.1"/>
    </source>
</evidence>
<comment type="caution">
    <text evidence="10">The sequence shown here is derived from an EMBL/GenBank/DDBJ whole genome shotgun (WGS) entry which is preliminary data.</text>
</comment>
<evidence type="ECO:0000256" key="8">
    <source>
        <dbReference type="SAM" id="MobiDB-lite"/>
    </source>
</evidence>
<protein>
    <submittedName>
        <fullName evidence="10">Transposon Ty3-G Gag-Pol polyprotein</fullName>
    </submittedName>
</protein>
<dbReference type="GO" id="GO:0008233">
    <property type="term" value="F:peptidase activity"/>
    <property type="evidence" value="ECO:0007669"/>
    <property type="project" value="UniProtKB-KW"/>
</dbReference>
<dbReference type="Gene3D" id="2.40.70.10">
    <property type="entry name" value="Acid Proteases"/>
    <property type="match status" value="1"/>
</dbReference>
<keyword evidence="2" id="KW-0808">Transferase</keyword>
<dbReference type="InterPro" id="IPR043128">
    <property type="entry name" value="Rev_trsase/Diguanyl_cyclase"/>
</dbReference>
<dbReference type="AlphaFoldDB" id="A0AAW2RG58"/>
<keyword evidence="3" id="KW-0548">Nucleotidyltransferase</keyword>
<keyword evidence="6" id="KW-0378">Hydrolase</keyword>
<evidence type="ECO:0000256" key="4">
    <source>
        <dbReference type="ARBA" id="ARBA00022722"/>
    </source>
</evidence>
<dbReference type="Pfam" id="PF00078">
    <property type="entry name" value="RVT_1"/>
    <property type="match status" value="1"/>
</dbReference>
<dbReference type="SUPFAM" id="SSF56672">
    <property type="entry name" value="DNA/RNA polymerases"/>
    <property type="match status" value="1"/>
</dbReference>
<reference evidence="10" key="1">
    <citation type="submission" date="2020-06" db="EMBL/GenBank/DDBJ databases">
        <authorList>
            <person name="Li T."/>
            <person name="Hu X."/>
            <person name="Zhang T."/>
            <person name="Song X."/>
            <person name="Zhang H."/>
            <person name="Dai N."/>
            <person name="Sheng W."/>
            <person name="Hou X."/>
            <person name="Wei L."/>
        </authorList>
    </citation>
    <scope>NUCLEOTIDE SEQUENCE</scope>
    <source>
        <strain evidence="10">G02</strain>
        <tissue evidence="10">Leaf</tissue>
    </source>
</reference>
<name>A0AAW2RG58_SESRA</name>
<evidence type="ECO:0000256" key="1">
    <source>
        <dbReference type="ARBA" id="ARBA00022670"/>
    </source>
</evidence>
<sequence length="776" mass="86967">MPPKSTQAIEDAILYLTERLELHASMDQRHEFLVAAVADLRHQITTLPTAAPSPHLSFAAASSSTPPTPPTPLPHLPSLLQSLKQPKVNLPPFDDSQPLDWVFQVEQFFAFYHIPPERRLEMISFHMQGDALSWFKWMFNNHQLTSWEAFTRSFELRFGPSTFVNHQAIGLAKLIEAKYIDSRRSPAPLRGTYGPPLPPLLPAPPPKPSFPAHRLTPAEMQAHRAQGLCFNCNEKFAPGHKCKAKQFLLLLPGESALDSVSSLDIEPDSPPPPPLPPSFLSADSIPDPIHFHLSDAAVSGPVSPRTLYLRGCILGHFVTVLVDLGSSHNILQPRVAAFLELPNSLVAFFHVLVGNGASLSCAGYCLAVPLTLQSYKASIPFYIFLIHGADLVFGAHWLRSLGHFLSDYSVPSMQFYHDGILTPYFSLSSFQSIIHRQSPTLTPLLFHLIYFRLTYTTLLLAFQQVFHLPHGLPPRRPQDHHIRILPNTPPINVKPYCDPHTHKLLMTKMISKMLRDGIIQPSTSPFSSPVLLIRKKDGSWRFCVDYRVLNAITVRDRFPIPTVDELLDELHGATVFSKLDLRAGYHQIRLAPADVHKTAFPTIDGHFEFLVMPFGLRKPLKLESLSFRPFLRFVFLFFDDILVFSKDWDSHLVHLRQVLQVLSSHCLYAKLSKCLFGVPSVDYLGHTISAEGLSADSSKLAAIAKWPVPTSFTALRGFSWYNRVLLSVCPSLCFHCRPLNGFAPTLFLHLDSRCRLCFYSAAHGPTPYSDAAPPSF</sequence>
<dbReference type="CDD" id="cd00303">
    <property type="entry name" value="retropepsin_like"/>
    <property type="match status" value="1"/>
</dbReference>
<dbReference type="FunFam" id="3.10.10.10:FF:000007">
    <property type="entry name" value="Retrovirus-related Pol polyprotein from transposon 17.6-like Protein"/>
    <property type="match status" value="1"/>
</dbReference>
<dbReference type="CDD" id="cd01647">
    <property type="entry name" value="RT_LTR"/>
    <property type="match status" value="1"/>
</dbReference>
<evidence type="ECO:0000259" key="9">
    <source>
        <dbReference type="Pfam" id="PF00078"/>
    </source>
</evidence>
<dbReference type="PANTHER" id="PTHR24559:SF434">
    <property type="entry name" value="RNA-DIRECTED DNA POLYMERASE HOMOLOG"/>
    <property type="match status" value="1"/>
</dbReference>
<dbReference type="Gene3D" id="3.10.10.10">
    <property type="entry name" value="HIV Type 1 Reverse Transcriptase, subunit A, domain 1"/>
    <property type="match status" value="1"/>
</dbReference>
<dbReference type="InterPro" id="IPR053134">
    <property type="entry name" value="RNA-dir_DNA_polymerase"/>
</dbReference>
<evidence type="ECO:0000256" key="6">
    <source>
        <dbReference type="ARBA" id="ARBA00022801"/>
    </source>
</evidence>
<dbReference type="EMBL" id="JACGWJ010000013">
    <property type="protein sequence ID" value="KAL0378423.1"/>
    <property type="molecule type" value="Genomic_DNA"/>
</dbReference>